<dbReference type="Gene3D" id="3.40.50.300">
    <property type="entry name" value="P-loop containing nucleotide triphosphate hydrolases"/>
    <property type="match status" value="1"/>
</dbReference>
<comment type="caution">
    <text evidence="1">The sequence shown here is derived from an EMBL/GenBank/DDBJ whole genome shotgun (WGS) entry which is preliminary data.</text>
</comment>
<sequence>MSELQNHFKSNHLHHAYLLIGESKIITAELLGLLQSIFPATVDPKFHPDVLWLTKDRLDKDDARFLRQFQTGKDFAGQGRYLVVIFSAMASEAQEVLLKTLEEPATNTYFFLVAPTAEFFRPTILSRVYQLKFDRSNDGEVDDLEKFLGLDVAERGEHLLKRFLDDGQIKDRAELLDWLDRLEVFIHERIDLTRISDNLVLVFKEIVNAKKLLNNQRSSAKMILEYLALIVPNLRKTK</sequence>
<dbReference type="AlphaFoldDB" id="A0A1G2QEK2"/>
<name>A0A1G2QEK2_9BACT</name>
<evidence type="ECO:0008006" key="3">
    <source>
        <dbReference type="Google" id="ProtNLM"/>
    </source>
</evidence>
<protein>
    <recommendedName>
        <fullName evidence="3">DNA polymerase III subunit delta</fullName>
    </recommendedName>
</protein>
<evidence type="ECO:0000313" key="2">
    <source>
        <dbReference type="Proteomes" id="UP000176222"/>
    </source>
</evidence>
<gene>
    <name evidence="1" type="ORF">A2370_00675</name>
</gene>
<dbReference type="SUPFAM" id="SSF52540">
    <property type="entry name" value="P-loop containing nucleoside triphosphate hydrolases"/>
    <property type="match status" value="1"/>
</dbReference>
<dbReference type="STRING" id="1802436.A2370_00675"/>
<reference evidence="1 2" key="1">
    <citation type="journal article" date="2016" name="Nat. Commun.">
        <title>Thousands of microbial genomes shed light on interconnected biogeochemical processes in an aquifer system.</title>
        <authorList>
            <person name="Anantharaman K."/>
            <person name="Brown C.T."/>
            <person name="Hug L.A."/>
            <person name="Sharon I."/>
            <person name="Castelle C.J."/>
            <person name="Probst A.J."/>
            <person name="Thomas B.C."/>
            <person name="Singh A."/>
            <person name="Wilkins M.J."/>
            <person name="Karaoz U."/>
            <person name="Brodie E.L."/>
            <person name="Williams K.H."/>
            <person name="Hubbard S.S."/>
            <person name="Banfield J.F."/>
        </authorList>
    </citation>
    <scope>NUCLEOTIDE SEQUENCE [LARGE SCALE GENOMIC DNA]</scope>
</reference>
<evidence type="ECO:0000313" key="1">
    <source>
        <dbReference type="EMBL" id="OHA59020.1"/>
    </source>
</evidence>
<dbReference type="Proteomes" id="UP000176222">
    <property type="component" value="Unassembled WGS sequence"/>
</dbReference>
<dbReference type="InterPro" id="IPR027417">
    <property type="entry name" value="P-loop_NTPase"/>
</dbReference>
<organism evidence="1 2">
    <name type="scientific">Candidatus Vogelbacteria bacterium RIFOXYB1_FULL_42_16</name>
    <dbReference type="NCBI Taxonomy" id="1802436"/>
    <lineage>
        <taxon>Bacteria</taxon>
        <taxon>Candidatus Vogeliibacteriota</taxon>
    </lineage>
</organism>
<proteinExistence type="predicted"/>
<dbReference type="EMBL" id="MHTH01000006">
    <property type="protein sequence ID" value="OHA59020.1"/>
    <property type="molecule type" value="Genomic_DNA"/>
</dbReference>
<accession>A0A1G2QEK2</accession>
<dbReference type="Pfam" id="PF13177">
    <property type="entry name" value="DNA_pol3_delta2"/>
    <property type="match status" value="1"/>
</dbReference>